<protein>
    <submittedName>
        <fullName evidence="3">Uncharacterized protein</fullName>
    </submittedName>
</protein>
<evidence type="ECO:0000313" key="3">
    <source>
        <dbReference type="EnsemblPlants" id="AUR62032693-RA:cds"/>
    </source>
</evidence>
<evidence type="ECO:0000256" key="1">
    <source>
        <dbReference type="SAM" id="Coils"/>
    </source>
</evidence>
<evidence type="ECO:0000256" key="2">
    <source>
        <dbReference type="SAM" id="MobiDB-lite"/>
    </source>
</evidence>
<dbReference type="Proteomes" id="UP000596660">
    <property type="component" value="Unplaced"/>
</dbReference>
<keyword evidence="4" id="KW-1185">Reference proteome</keyword>
<name>A0A803MN42_CHEQI</name>
<organism evidence="3 4">
    <name type="scientific">Chenopodium quinoa</name>
    <name type="common">Quinoa</name>
    <dbReference type="NCBI Taxonomy" id="63459"/>
    <lineage>
        <taxon>Eukaryota</taxon>
        <taxon>Viridiplantae</taxon>
        <taxon>Streptophyta</taxon>
        <taxon>Embryophyta</taxon>
        <taxon>Tracheophyta</taxon>
        <taxon>Spermatophyta</taxon>
        <taxon>Magnoliopsida</taxon>
        <taxon>eudicotyledons</taxon>
        <taxon>Gunneridae</taxon>
        <taxon>Pentapetalae</taxon>
        <taxon>Caryophyllales</taxon>
        <taxon>Chenopodiaceae</taxon>
        <taxon>Chenopodioideae</taxon>
        <taxon>Atripliceae</taxon>
        <taxon>Chenopodium</taxon>
    </lineage>
</organism>
<proteinExistence type="predicted"/>
<feature type="coiled-coil region" evidence="1">
    <location>
        <begin position="164"/>
        <end position="222"/>
    </location>
</feature>
<dbReference type="EnsemblPlants" id="AUR62032693-RA">
    <property type="protein sequence ID" value="AUR62032693-RA:cds"/>
    <property type="gene ID" value="AUR62032693"/>
</dbReference>
<reference evidence="3" key="1">
    <citation type="journal article" date="2017" name="Nature">
        <title>The genome of Chenopodium quinoa.</title>
        <authorList>
            <person name="Jarvis D.E."/>
            <person name="Ho Y.S."/>
            <person name="Lightfoot D.J."/>
            <person name="Schmoeckel S.M."/>
            <person name="Li B."/>
            <person name="Borm T.J.A."/>
            <person name="Ohyanagi H."/>
            <person name="Mineta K."/>
            <person name="Michell C.T."/>
            <person name="Saber N."/>
            <person name="Kharbatia N.M."/>
            <person name="Rupper R.R."/>
            <person name="Sharp A.R."/>
            <person name="Dally N."/>
            <person name="Boughton B.A."/>
            <person name="Woo Y.H."/>
            <person name="Gao G."/>
            <person name="Schijlen E.G.W.M."/>
            <person name="Guo X."/>
            <person name="Momin A.A."/>
            <person name="Negrao S."/>
            <person name="Al-Babili S."/>
            <person name="Gehring C."/>
            <person name="Roessner U."/>
            <person name="Jung C."/>
            <person name="Murphy K."/>
            <person name="Arold S.T."/>
            <person name="Gojobori T."/>
            <person name="van der Linden C.G."/>
            <person name="van Loo E.N."/>
            <person name="Jellen E.N."/>
            <person name="Maughan P.J."/>
            <person name="Tester M."/>
        </authorList>
    </citation>
    <scope>NUCLEOTIDE SEQUENCE [LARGE SCALE GENOMIC DNA]</scope>
    <source>
        <strain evidence="3">cv. PI 614886</strain>
    </source>
</reference>
<keyword evidence="1" id="KW-0175">Coiled coil</keyword>
<sequence length="283" mass="31662">MLVRAVVEDIVDSSPPKKPTTVTQPEVLAKGPSGSDVSVPGITYRANQWIERPSDLDVCRNESIFTDDPLRGSNLGYRLLRNLVTSVDRPPGLIGLIATQHMHDLMKVVASPIEFVEMYRYYQEQHHQTAANQQALETAPKNEKKALDGIRAAKKKDDAELKALKEITGKLEAIENEIKRLCSQLDVKAKVADQLPLLQKELDDAKGTIGLLEEKVQKIETDKPGIRQRAVTGWGKPDWAKVEAAFNKKAHELATGFEQQKFVDEDLFNAEPSKMILWWTLAS</sequence>
<accession>A0A803MN42</accession>
<dbReference type="Gramene" id="AUR62032693-RA">
    <property type="protein sequence ID" value="AUR62032693-RA:cds"/>
    <property type="gene ID" value="AUR62032693"/>
</dbReference>
<evidence type="ECO:0000313" key="4">
    <source>
        <dbReference type="Proteomes" id="UP000596660"/>
    </source>
</evidence>
<dbReference type="AlphaFoldDB" id="A0A803MN42"/>
<reference evidence="3" key="2">
    <citation type="submission" date="2021-03" db="UniProtKB">
        <authorList>
            <consortium name="EnsemblPlants"/>
        </authorList>
    </citation>
    <scope>IDENTIFICATION</scope>
</reference>
<feature type="region of interest" description="Disordered" evidence="2">
    <location>
        <begin position="13"/>
        <end position="34"/>
    </location>
</feature>